<reference evidence="3 4" key="1">
    <citation type="submission" date="2014-12" db="EMBL/GenBank/DDBJ databases">
        <title>Draft genome sequences of 29 type strains of Enterococci.</title>
        <authorList>
            <person name="Zhong Z."/>
            <person name="Sun Z."/>
            <person name="Liu W."/>
            <person name="Zhang W."/>
            <person name="Zhang H."/>
        </authorList>
    </citation>
    <scope>NUCLEOTIDE SEQUENCE [LARGE SCALE GENOMIC DNA]</scope>
    <source>
        <strain evidence="3 4">DSM 21207</strain>
    </source>
</reference>
<evidence type="ECO:0000313" key="4">
    <source>
        <dbReference type="Proteomes" id="UP000182835"/>
    </source>
</evidence>
<dbReference type="InterPro" id="IPR007119">
    <property type="entry name" value="Phage_tail_spike_N"/>
</dbReference>
<proteinExistence type="predicted"/>
<dbReference type="STRING" id="317010.RU96_GL000594"/>
<dbReference type="AlphaFoldDB" id="A0A1L8R509"/>
<protein>
    <recommendedName>
        <fullName evidence="2">Tail spike domain-containing protein</fullName>
    </recommendedName>
</protein>
<dbReference type="EMBL" id="JXKG01000013">
    <property type="protein sequence ID" value="OJG14840.1"/>
    <property type="molecule type" value="Genomic_DNA"/>
</dbReference>
<dbReference type="NCBIfam" id="TIGR01665">
    <property type="entry name" value="put_anti_recept"/>
    <property type="match status" value="1"/>
</dbReference>
<organism evidence="3 4">
    <name type="scientific">Enterococcus canintestini</name>
    <dbReference type="NCBI Taxonomy" id="317010"/>
    <lineage>
        <taxon>Bacteria</taxon>
        <taxon>Bacillati</taxon>
        <taxon>Bacillota</taxon>
        <taxon>Bacilli</taxon>
        <taxon>Lactobacillales</taxon>
        <taxon>Enterococcaceae</taxon>
        <taxon>Enterococcus</taxon>
    </lineage>
</organism>
<sequence>MYEATETDFFHLGLGPLTNAVKAIVTEERNGNFILEVTVLIEDTIFPNIQENQILKVDSGHFLKDQQFRIKRIVPNHSGKAEIYAEHISYLASEMALKPEMTLHNLTGQQALESWANGLIGNHPFVVQSDIETVHSTNWRIDKVQNARQALGGVKGSILDTWGGEYQFDNYHISLLKKRGKPANAVLAYGRNITDFEQEKNITNTYTSLYPFAVIQEEQKEKILTVPGYIVDASNWNKFPNRKVLPVDFSSEFNGQEKNPTPSELRKLAEQYIQNNEIGQPKTSIRVSFLDLSKSVDYKEYAPLEEINLCDEVTVIYPKLGIHTVAKVVRTIWNVLDESYDEIEIGEKRASLSTILQQQEIAIQEAVAQSGMALSSADGSKTIFHGLFGENGLGEPKATKVGDVWFKPNGNEIEMYVWNGTIWQETLGKDKLEELEKEFEQQQSELEKAKQSIVETNSKAQQALIDAGFAKNGLSAVEKQATEALKQAEEAYNHFLATDASITELKWTTSQVEKVTNQLTGELSQKVSQTTFDQLKGTVKNQETLLNQTAEGLEAKASITSVDAINKLVSQHTTNLTVQGDKLRSLVTETDGVKVKLSQLEQTSAGFQRTVLDQLKGVTSQQTQLADQYTSVIETIGGLNGKTKNINAGWEIGSIARNGGKPFDFPTTVRSTGFIEVEAEKPYMVVDGQGDLVISMMVFYDENKQLVAYRTEQTVSRATSRSRYLKVVVPNREQPLNAIDYAVIQSAQPQKVDIPIRSQLLQMSDRFNITVQKGDVIGQLNIEAGQTLIQNKQLVLDAETTILTGKAFIPMAMIKDLRVDAATIYGTLDASKVRTINLDAANLSSGYINNDRLRSRSITADKLAVNAIQVGFNNYSQNLQLDPTALSFYSGTRLSGKLTSEGMEFWYGTRKIGRMGENSKVGNNNIRGIAMDLEYTGDYIVWSYQKKANADTYTSMMLLDPKGKFTGKSGIHMDADVYLSRIKPNYTDAKEFLEFSTVKYNNYSYSGLLNASGKSGIFMGGNWLYLLHNNLVIPVEDIRKVIYTLKGLGRVSIPTNIARNGTVNRWKDITF</sequence>
<dbReference type="InterPro" id="IPR010572">
    <property type="entry name" value="Tail_dom"/>
</dbReference>
<comment type="caution">
    <text evidence="3">The sequence shown here is derived from an EMBL/GenBank/DDBJ whole genome shotgun (WGS) entry which is preliminary data.</text>
</comment>
<keyword evidence="1" id="KW-0175">Coiled coil</keyword>
<dbReference type="Proteomes" id="UP000182835">
    <property type="component" value="Unassembled WGS sequence"/>
</dbReference>
<name>A0A1L8R509_9ENTE</name>
<accession>A0A1L8R509</accession>
<gene>
    <name evidence="3" type="ORF">RU96_GL000594</name>
</gene>
<evidence type="ECO:0000259" key="2">
    <source>
        <dbReference type="Pfam" id="PF06605"/>
    </source>
</evidence>
<dbReference type="Pfam" id="PF06605">
    <property type="entry name" value="Prophage_tail"/>
    <property type="match status" value="1"/>
</dbReference>
<evidence type="ECO:0000256" key="1">
    <source>
        <dbReference type="SAM" id="Coils"/>
    </source>
</evidence>
<evidence type="ECO:0000313" key="3">
    <source>
        <dbReference type="EMBL" id="OJG14840.1"/>
    </source>
</evidence>
<feature type="coiled-coil region" evidence="1">
    <location>
        <begin position="425"/>
        <end position="491"/>
    </location>
</feature>
<feature type="domain" description="Tail spike" evidence="2">
    <location>
        <begin position="157"/>
        <end position="358"/>
    </location>
</feature>